<dbReference type="Proteomes" id="UP000651482">
    <property type="component" value="Unassembled WGS sequence"/>
</dbReference>
<proteinExistence type="predicted"/>
<keyword evidence="2" id="KW-0132">Cell division</keyword>
<dbReference type="GO" id="GO:0051304">
    <property type="term" value="P:chromosome separation"/>
    <property type="evidence" value="ECO:0007669"/>
    <property type="project" value="InterPro"/>
</dbReference>
<dbReference type="NCBIfam" id="TIGR00281">
    <property type="entry name" value="SMC-Scp complex subunit ScpB"/>
    <property type="match status" value="1"/>
</dbReference>
<feature type="compositionally biased region" description="Basic and acidic residues" evidence="5">
    <location>
        <begin position="169"/>
        <end position="178"/>
    </location>
</feature>
<evidence type="ECO:0000313" key="7">
    <source>
        <dbReference type="Proteomes" id="UP000651482"/>
    </source>
</evidence>
<evidence type="ECO:0000256" key="5">
    <source>
        <dbReference type="SAM" id="MobiDB-lite"/>
    </source>
</evidence>
<dbReference type="Gene3D" id="1.10.10.10">
    <property type="entry name" value="Winged helix-like DNA-binding domain superfamily/Winged helix DNA-binding domain"/>
    <property type="match status" value="2"/>
</dbReference>
<dbReference type="SUPFAM" id="SSF46785">
    <property type="entry name" value="Winged helix' DNA-binding domain"/>
    <property type="match status" value="2"/>
</dbReference>
<keyword evidence="1" id="KW-0963">Cytoplasm</keyword>
<dbReference type="PANTHER" id="PTHR34298:SF2">
    <property type="entry name" value="SEGREGATION AND CONDENSATION PROTEIN B"/>
    <property type="match status" value="1"/>
</dbReference>
<keyword evidence="4" id="KW-0131">Cell cycle</keyword>
<feature type="region of interest" description="Disordered" evidence="5">
    <location>
        <begin position="163"/>
        <end position="189"/>
    </location>
</feature>
<protein>
    <submittedName>
        <fullName evidence="6">SMC-Scp complex subunit ScpB</fullName>
    </submittedName>
</protein>
<comment type="caution">
    <text evidence="6">The sequence shown here is derived from an EMBL/GenBank/DDBJ whole genome shotgun (WGS) entry which is preliminary data.</text>
</comment>
<gene>
    <name evidence="6" type="primary">scpB</name>
    <name evidence="6" type="ORF">IAG03_03035</name>
</gene>
<dbReference type="EMBL" id="JACRSN010000003">
    <property type="protein sequence ID" value="MBC8532991.1"/>
    <property type="molecule type" value="Genomic_DNA"/>
</dbReference>
<dbReference type="AlphaFoldDB" id="A0A926D835"/>
<evidence type="ECO:0000256" key="4">
    <source>
        <dbReference type="ARBA" id="ARBA00023306"/>
    </source>
</evidence>
<dbReference type="GO" id="GO:0051301">
    <property type="term" value="P:cell division"/>
    <property type="evidence" value="ECO:0007669"/>
    <property type="project" value="UniProtKB-KW"/>
</dbReference>
<keyword evidence="7" id="KW-1185">Reference proteome</keyword>
<keyword evidence="3" id="KW-0159">Chromosome partition</keyword>
<evidence type="ECO:0000256" key="2">
    <source>
        <dbReference type="ARBA" id="ARBA00022618"/>
    </source>
</evidence>
<dbReference type="Pfam" id="PF04079">
    <property type="entry name" value="SMC_ScpB"/>
    <property type="match status" value="1"/>
</dbReference>
<dbReference type="PIRSF" id="PIRSF019345">
    <property type="entry name" value="ScpB"/>
    <property type="match status" value="1"/>
</dbReference>
<dbReference type="InterPro" id="IPR036390">
    <property type="entry name" value="WH_DNA-bd_sf"/>
</dbReference>
<evidence type="ECO:0000256" key="1">
    <source>
        <dbReference type="ARBA" id="ARBA00022490"/>
    </source>
</evidence>
<name>A0A926D835_9FIRM</name>
<organism evidence="6 7">
    <name type="scientific">Yeguia hominis</name>
    <dbReference type="NCBI Taxonomy" id="2763662"/>
    <lineage>
        <taxon>Bacteria</taxon>
        <taxon>Bacillati</taxon>
        <taxon>Bacillota</taxon>
        <taxon>Clostridia</taxon>
        <taxon>Eubacteriales</taxon>
        <taxon>Yeguiaceae</taxon>
        <taxon>Yeguia</taxon>
    </lineage>
</organism>
<dbReference type="InterPro" id="IPR036388">
    <property type="entry name" value="WH-like_DNA-bd_sf"/>
</dbReference>
<reference evidence="6" key="1">
    <citation type="submission" date="2020-08" db="EMBL/GenBank/DDBJ databases">
        <title>Genome public.</title>
        <authorList>
            <person name="Liu C."/>
            <person name="Sun Q."/>
        </authorList>
    </citation>
    <scope>NUCLEOTIDE SEQUENCE</scope>
    <source>
        <strain evidence="6">NSJ-40</strain>
    </source>
</reference>
<sequence length="189" mass="20700">MEIKKAQGAIEAVLFASGDPVPLEKLAQALELDLGTTEKLLRVLEERYNTPESGIQIVRLEDGVQMCSNPEFAAEIRRVMEIRRNTPLSPAAMEVLAVVAYNQPVTKAFIEQVRGVDCSGVVSSLVAKNLIEERGRLELPGRPLLYGTTQDFLRCMQISSLSELPPVPGREEPDKPEALPEPSDTSSDA</sequence>
<evidence type="ECO:0000256" key="3">
    <source>
        <dbReference type="ARBA" id="ARBA00022829"/>
    </source>
</evidence>
<dbReference type="PANTHER" id="PTHR34298">
    <property type="entry name" value="SEGREGATION AND CONDENSATION PROTEIN B"/>
    <property type="match status" value="1"/>
</dbReference>
<dbReference type="InterPro" id="IPR005234">
    <property type="entry name" value="ScpB_csome_segregation"/>
</dbReference>
<evidence type="ECO:0000313" key="6">
    <source>
        <dbReference type="EMBL" id="MBC8532991.1"/>
    </source>
</evidence>
<accession>A0A926D835</accession>
<dbReference type="RefSeq" id="WP_249318269.1">
    <property type="nucleotide sequence ID" value="NZ_JACRSN010000003.1"/>
</dbReference>